<protein>
    <submittedName>
        <fullName evidence="1">Uncharacterized protein</fullName>
    </submittedName>
</protein>
<dbReference type="OrthoDB" id="6988253at2"/>
<organism evidence="1 2">
    <name type="scientific">Pseudomonas silesiensis</name>
    <dbReference type="NCBI Taxonomy" id="1853130"/>
    <lineage>
        <taxon>Bacteria</taxon>
        <taxon>Pseudomonadati</taxon>
        <taxon>Pseudomonadota</taxon>
        <taxon>Gammaproteobacteria</taxon>
        <taxon>Pseudomonadales</taxon>
        <taxon>Pseudomonadaceae</taxon>
        <taxon>Pseudomonas</taxon>
    </lineage>
</organism>
<dbReference type="RefSeq" id="WP_064675695.1">
    <property type="nucleotide sequence ID" value="NZ_CP014870.1"/>
</dbReference>
<dbReference type="STRING" id="1853130.PMA3_02515"/>
<gene>
    <name evidence="1" type="ORF">PMA3_02515</name>
</gene>
<proteinExistence type="predicted"/>
<evidence type="ECO:0000313" key="1">
    <source>
        <dbReference type="EMBL" id="ANJ54086.1"/>
    </source>
</evidence>
<keyword evidence="2" id="KW-1185">Reference proteome</keyword>
<evidence type="ECO:0000313" key="2">
    <source>
        <dbReference type="Proteomes" id="UP000078354"/>
    </source>
</evidence>
<dbReference type="Proteomes" id="UP000078354">
    <property type="component" value="Chromosome"/>
</dbReference>
<name>A0A191YMZ1_9PSED</name>
<dbReference type="AlphaFoldDB" id="A0A191YMZ1"/>
<accession>A0A191YMZ1</accession>
<dbReference type="EMBL" id="CP014870">
    <property type="protein sequence ID" value="ANJ54086.1"/>
    <property type="molecule type" value="Genomic_DNA"/>
</dbReference>
<sequence>MNKMNEVEASAYFDECLEQCRAKLQLVGPKARVRLAATLPIDRDELNAAVMGSAVVGFLEGMSRRNKRIVKNTYAYADIASRFLYPGKTDKVARYECFKKLMFAMGWTEYHGAFTEYKSSTAKLTMDNVALDIVHSAVGGLAGSAANALKVVADKTVEALKKQPEAVKLLEHHSAEANGAGFGVSVCKQDDDAEVTMVVGTLRYDSSAGNTKILFVEWDSSEVQIYQGKAQFSIHEEDLKREAECIKYLDDLREVIFMEFSPV</sequence>
<dbReference type="KEGG" id="psil:PMA3_02515"/>
<reference evidence="1 2" key="1">
    <citation type="journal article" date="2018" name="Syst. Appl. Microbiol.">
        <title>Pseudomonas silesiensis sp. nov. strain A3T isolated from a biological pesticide sewage treatment plant and analysis of the complete genome sequence.</title>
        <authorList>
            <person name="Kaminski M.A."/>
            <person name="Furmanczyk E.M."/>
            <person name="Sobczak A."/>
            <person name="Dziembowski A."/>
            <person name="Lipinski L."/>
        </authorList>
    </citation>
    <scope>NUCLEOTIDE SEQUENCE [LARGE SCALE GENOMIC DNA]</scope>
    <source>
        <strain evidence="1 2">A3</strain>
    </source>
</reference>